<dbReference type="Proteomes" id="UP000296706">
    <property type="component" value="Chromosome"/>
</dbReference>
<dbReference type="SUPFAM" id="SSF50475">
    <property type="entry name" value="FMN-binding split barrel"/>
    <property type="match status" value="1"/>
</dbReference>
<reference evidence="2 3" key="1">
    <citation type="journal article" date="2019" name="Nat. Commun.">
        <title>A new type of DNA phosphorothioation-based antiviral system in archaea.</title>
        <authorList>
            <person name="Xiong L."/>
            <person name="Liu S."/>
            <person name="Chen S."/>
            <person name="Xiao Y."/>
            <person name="Zhu B."/>
            <person name="Gao Y."/>
            <person name="Zhang Y."/>
            <person name="Chen B."/>
            <person name="Luo J."/>
            <person name="Deng Z."/>
            <person name="Chen X."/>
            <person name="Wang L."/>
            <person name="Chen S."/>
        </authorList>
    </citation>
    <scope>NUCLEOTIDE SEQUENCE [LARGE SCALE GENOMIC DNA]</scope>
    <source>
        <strain evidence="2 3">CBA1105</strain>
    </source>
</reference>
<dbReference type="GO" id="GO:0005829">
    <property type="term" value="C:cytosol"/>
    <property type="evidence" value="ECO:0007669"/>
    <property type="project" value="TreeGrafter"/>
</dbReference>
<dbReference type="EMBL" id="CP031310">
    <property type="protein sequence ID" value="QCC52063.1"/>
    <property type="molecule type" value="Genomic_DNA"/>
</dbReference>
<sequence length="153" mass="17036">MVRVTGAWSHSEAEAFLETTTVPIRVACHTPADGLWMLSLWYRYDEGTIACATSADAEIVRYLRSDPNVAFEISVNQPPYRGVRGAGTARLEPDAEKTLLRALFERYLGGTDSELAATLLADDREEVRILIDPERLYSWDFSGRMPAADDHSA</sequence>
<evidence type="ECO:0000313" key="3">
    <source>
        <dbReference type="Proteomes" id="UP000296706"/>
    </source>
</evidence>
<dbReference type="GeneID" id="39848770"/>
<dbReference type="InterPro" id="IPR012349">
    <property type="entry name" value="Split_barrel_FMN-bd"/>
</dbReference>
<proteinExistence type="predicted"/>
<dbReference type="GO" id="GO:0016627">
    <property type="term" value="F:oxidoreductase activity, acting on the CH-CH group of donors"/>
    <property type="evidence" value="ECO:0007669"/>
    <property type="project" value="TreeGrafter"/>
</dbReference>
<dbReference type="Gene3D" id="2.30.110.10">
    <property type="entry name" value="Electron Transport, Fmn-binding Protein, Chain A"/>
    <property type="match status" value="1"/>
</dbReference>
<evidence type="ECO:0000313" key="2">
    <source>
        <dbReference type="EMBL" id="QCC52063.1"/>
    </source>
</evidence>
<keyword evidence="1" id="KW-0560">Oxidoreductase</keyword>
<evidence type="ECO:0000256" key="1">
    <source>
        <dbReference type="ARBA" id="ARBA00023002"/>
    </source>
</evidence>
<dbReference type="GO" id="GO:0070967">
    <property type="term" value="F:coenzyme F420 binding"/>
    <property type="evidence" value="ECO:0007669"/>
    <property type="project" value="TreeGrafter"/>
</dbReference>
<accession>A0A4D6HDL6</accession>
<organism evidence="2 3">
    <name type="scientific">Halapricum salinum</name>
    <dbReference type="NCBI Taxonomy" id="1457250"/>
    <lineage>
        <taxon>Archaea</taxon>
        <taxon>Methanobacteriati</taxon>
        <taxon>Methanobacteriota</taxon>
        <taxon>Stenosarchaea group</taxon>
        <taxon>Halobacteria</taxon>
        <taxon>Halobacteriales</taxon>
        <taxon>Haloarculaceae</taxon>
        <taxon>Halapricum</taxon>
    </lineage>
</organism>
<dbReference type="InterPro" id="IPR024747">
    <property type="entry name" value="Pyridox_Oxase-rel"/>
</dbReference>
<dbReference type="PANTHER" id="PTHR35176">
    <property type="entry name" value="HEME OXYGENASE HI_0854-RELATED"/>
    <property type="match status" value="1"/>
</dbReference>
<dbReference type="OrthoDB" id="139492at2157"/>
<dbReference type="RefSeq" id="WP_049992392.1">
    <property type="nucleotide sequence ID" value="NZ_CP031310.1"/>
</dbReference>
<gene>
    <name evidence="2" type="ORF">DV733_12880</name>
</gene>
<keyword evidence="3" id="KW-1185">Reference proteome</keyword>
<name>A0A4D6HDL6_9EURY</name>
<dbReference type="AlphaFoldDB" id="A0A4D6HDL6"/>
<dbReference type="Pfam" id="PF12900">
    <property type="entry name" value="Pyridox_ox_2"/>
    <property type="match status" value="1"/>
</dbReference>
<protein>
    <submittedName>
        <fullName evidence="2">Pyridoxamine 5'-phosphate oxidase family protein</fullName>
    </submittedName>
</protein>
<dbReference type="KEGG" id="hsn:DV733_12880"/>
<dbReference type="InterPro" id="IPR052019">
    <property type="entry name" value="F420H2_bilvrd_red/Heme_oxyg"/>
</dbReference>
<dbReference type="PANTHER" id="PTHR35176:SF6">
    <property type="entry name" value="HEME OXYGENASE HI_0854-RELATED"/>
    <property type="match status" value="1"/>
</dbReference>